<reference evidence="11 12" key="1">
    <citation type="submission" date="2020-04" db="EMBL/GenBank/DDBJ databases">
        <authorList>
            <person name="Hitch T.C.A."/>
            <person name="Wylensek D."/>
            <person name="Clavel T."/>
        </authorList>
    </citation>
    <scope>NUCLEOTIDE SEQUENCE [LARGE SCALE GENOMIC DNA]</scope>
    <source>
        <strain evidence="11 12">BSM-383-APC-22F</strain>
    </source>
</reference>
<gene>
    <name evidence="11" type="ORF">HF861_02140</name>
</gene>
<dbReference type="PANTHER" id="PTHR33989">
    <property type="match status" value="1"/>
</dbReference>
<dbReference type="EMBL" id="JABAFR010000003">
    <property type="protein sequence ID" value="NME43684.1"/>
    <property type="molecule type" value="Genomic_DNA"/>
</dbReference>
<keyword evidence="4 8" id="KW-0762">Sugar transport</keyword>
<dbReference type="GO" id="GO:1902815">
    <property type="term" value="P:N,N'-diacetylchitobiose import"/>
    <property type="evidence" value="ECO:0007669"/>
    <property type="project" value="TreeGrafter"/>
</dbReference>
<comment type="caution">
    <text evidence="11">The sequence shown here is derived from an EMBL/GenBank/DDBJ whole genome shotgun (WGS) entry which is preliminary data.</text>
</comment>
<evidence type="ECO:0000256" key="2">
    <source>
        <dbReference type="ARBA" id="ARBA00022448"/>
    </source>
</evidence>
<evidence type="ECO:0000256" key="3">
    <source>
        <dbReference type="ARBA" id="ARBA00022475"/>
    </source>
</evidence>
<feature type="transmembrane region" description="Helical" evidence="9">
    <location>
        <begin position="97"/>
        <end position="115"/>
    </location>
</feature>
<evidence type="ECO:0000256" key="4">
    <source>
        <dbReference type="ARBA" id="ARBA00022597"/>
    </source>
</evidence>
<evidence type="ECO:0000256" key="8">
    <source>
        <dbReference type="PIRNR" id="PIRNR006351"/>
    </source>
</evidence>
<dbReference type="InterPro" id="IPR004796">
    <property type="entry name" value="PTS_IIC_cello"/>
</dbReference>
<feature type="transmembrane region" description="Helical" evidence="9">
    <location>
        <begin position="265"/>
        <end position="286"/>
    </location>
</feature>
<dbReference type="InterPro" id="IPR003352">
    <property type="entry name" value="PTS_EIIC"/>
</dbReference>
<name>A0A7X9NIG4_9FIRM</name>
<proteinExistence type="predicted"/>
<evidence type="ECO:0000256" key="6">
    <source>
        <dbReference type="ARBA" id="ARBA00022989"/>
    </source>
</evidence>
<dbReference type="PANTHER" id="PTHR33989:SF4">
    <property type="entry name" value="PTS SYSTEM N,N'-DIACETYLCHITOBIOSE-SPECIFIC EIIC COMPONENT"/>
    <property type="match status" value="1"/>
</dbReference>
<evidence type="ECO:0000313" key="12">
    <source>
        <dbReference type="Proteomes" id="UP000540014"/>
    </source>
</evidence>
<evidence type="ECO:0000259" key="10">
    <source>
        <dbReference type="PROSITE" id="PS51105"/>
    </source>
</evidence>
<keyword evidence="3 8" id="KW-1003">Cell membrane</keyword>
<keyword evidence="2 8" id="KW-0813">Transport</keyword>
<feature type="transmembrane region" description="Helical" evidence="9">
    <location>
        <begin position="208"/>
        <end position="226"/>
    </location>
</feature>
<comment type="function">
    <text evidence="8">The phosphoenolpyruvate-dependent sugar phosphotransferase system (PTS), a major carbohydrate active -transport system, catalyzes the phosphorylation of incoming sugar substrates concomitant with their translocation across the cell membrane.</text>
</comment>
<keyword evidence="7 8" id="KW-0472">Membrane</keyword>
<feature type="transmembrane region" description="Helical" evidence="9">
    <location>
        <begin position="324"/>
        <end position="346"/>
    </location>
</feature>
<feature type="transmembrane region" description="Helical" evidence="9">
    <location>
        <begin position="127"/>
        <end position="151"/>
    </location>
</feature>
<feature type="domain" description="PTS EIIC type-3" evidence="10">
    <location>
        <begin position="8"/>
        <end position="393"/>
    </location>
</feature>
<accession>A0A7X9NIG4</accession>
<dbReference type="GO" id="GO:0009401">
    <property type="term" value="P:phosphoenolpyruvate-dependent sugar phosphotransferase system"/>
    <property type="evidence" value="ECO:0007669"/>
    <property type="project" value="InterPro"/>
</dbReference>
<dbReference type="AlphaFoldDB" id="A0A7X9NIG4"/>
<dbReference type="PROSITE" id="PS51105">
    <property type="entry name" value="PTS_EIIC_TYPE_3"/>
    <property type="match status" value="1"/>
</dbReference>
<protein>
    <recommendedName>
        <fullName evidence="8">Permease IIC component</fullName>
    </recommendedName>
</protein>
<dbReference type="InterPro" id="IPR051088">
    <property type="entry name" value="PTS_Sugar-EIIC/EIIB"/>
</dbReference>
<dbReference type="RefSeq" id="WP_168964695.1">
    <property type="nucleotide sequence ID" value="NZ_JABAFR010000003.1"/>
</dbReference>
<evidence type="ECO:0000256" key="7">
    <source>
        <dbReference type="ARBA" id="ARBA00023136"/>
    </source>
</evidence>
<dbReference type="Proteomes" id="UP000540014">
    <property type="component" value="Unassembled WGS sequence"/>
</dbReference>
<evidence type="ECO:0000256" key="1">
    <source>
        <dbReference type="ARBA" id="ARBA00004651"/>
    </source>
</evidence>
<dbReference type="PIRSF" id="PIRSF006351">
    <property type="entry name" value="PTS_EIIC-Cellobiose"/>
    <property type="match status" value="1"/>
</dbReference>
<keyword evidence="5 9" id="KW-0812">Transmembrane</keyword>
<evidence type="ECO:0000256" key="5">
    <source>
        <dbReference type="ARBA" id="ARBA00022692"/>
    </source>
</evidence>
<feature type="transmembrane region" description="Helical" evidence="9">
    <location>
        <begin position="66"/>
        <end position="85"/>
    </location>
</feature>
<organism evidence="11 12">
    <name type="scientific">Faecalicoccus pleomorphus</name>
    <dbReference type="NCBI Taxonomy" id="1323"/>
    <lineage>
        <taxon>Bacteria</taxon>
        <taxon>Bacillati</taxon>
        <taxon>Bacillota</taxon>
        <taxon>Erysipelotrichia</taxon>
        <taxon>Erysipelotrichales</taxon>
        <taxon>Erysipelotrichaceae</taxon>
        <taxon>Faecalicoccus</taxon>
    </lineage>
</organism>
<evidence type="ECO:0000313" key="11">
    <source>
        <dbReference type="EMBL" id="NME43684.1"/>
    </source>
</evidence>
<evidence type="ECO:0000256" key="9">
    <source>
        <dbReference type="SAM" id="Phobius"/>
    </source>
</evidence>
<keyword evidence="6 9" id="KW-1133">Transmembrane helix</keyword>
<feature type="transmembrane region" description="Helical" evidence="9">
    <location>
        <begin position="172"/>
        <end position="196"/>
    </location>
</feature>
<comment type="subcellular location">
    <subcellularLocation>
        <location evidence="1">Cell membrane</location>
        <topology evidence="1">Multi-pass membrane protein</topology>
    </subcellularLocation>
</comment>
<dbReference type="Pfam" id="PF02378">
    <property type="entry name" value="PTS_EIIC"/>
    <property type="match status" value="1"/>
</dbReference>
<dbReference type="GO" id="GO:0005886">
    <property type="term" value="C:plasma membrane"/>
    <property type="evidence" value="ECO:0007669"/>
    <property type="project" value="UniProtKB-SubCell"/>
</dbReference>
<dbReference type="InterPro" id="IPR004501">
    <property type="entry name" value="PTS_EIIC_3"/>
</dbReference>
<dbReference type="GO" id="GO:0008982">
    <property type="term" value="F:protein-N(PI)-phosphohistidine-sugar phosphotransferase activity"/>
    <property type="evidence" value="ECO:0007669"/>
    <property type="project" value="UniProtKB-UniRule"/>
</dbReference>
<sequence length="408" mass="45641">MKNMMSWLENNFAPKMSKFANNPWIAGIKDTVNQIMPLIFLGSIFCVLTLPSAIQGFEWFSNFWTPYGWTMSVIGLMMAFLLPINLMEKFRMRKNRYCAAIAGMILYGITITPQLTADAAIGFSHSAFGSSGMFISMITGCITALVFKLIGKISFFKEDSALPDFVRQWFDQMLPIGIIVVVGWLLINVCGFDLYLAVQSIFKPLQSVYSTIWGFTLVNLICMLLYSMGISGWILQPFITPILLANIEANISQGANYFVTASWDYAYLKIGGLACTLSLVLFMAFLSKSKKLKALGRATVVPSIFNINEPVVFGAIVFNPILMVPMWINAVVAPVLAWLLTVAIPFGKIPDILFQLWYIPYPITTWLATGGSIPSVIVMLIIFVVTGAIWYPFFKVYDNQCVKEETEE</sequence>
<feature type="transmembrane region" description="Helical" evidence="9">
    <location>
        <begin position="366"/>
        <end position="390"/>
    </location>
</feature>